<dbReference type="GO" id="GO:0000270">
    <property type="term" value="P:peptidoglycan metabolic process"/>
    <property type="evidence" value="ECO:0007669"/>
    <property type="project" value="TreeGrafter"/>
</dbReference>
<organism evidence="3 4">
    <name type="scientific">Haliangium ochraceum (strain DSM 14365 / JCM 11303 / SMP-2)</name>
    <dbReference type="NCBI Taxonomy" id="502025"/>
    <lineage>
        <taxon>Bacteria</taxon>
        <taxon>Pseudomonadati</taxon>
        <taxon>Myxococcota</taxon>
        <taxon>Polyangia</taxon>
        <taxon>Haliangiales</taxon>
        <taxon>Kofleriaceae</taxon>
        <taxon>Haliangium</taxon>
    </lineage>
</organism>
<feature type="domain" description="DUF218" evidence="2">
    <location>
        <begin position="77"/>
        <end position="239"/>
    </location>
</feature>
<dbReference type="InterPro" id="IPR003848">
    <property type="entry name" value="DUF218"/>
</dbReference>
<dbReference type="GO" id="GO:0043164">
    <property type="term" value="P:Gram-negative-bacterium-type cell wall biogenesis"/>
    <property type="evidence" value="ECO:0007669"/>
    <property type="project" value="TreeGrafter"/>
</dbReference>
<dbReference type="InterPro" id="IPR051599">
    <property type="entry name" value="Cell_Envelope_Assoc"/>
</dbReference>
<keyword evidence="1" id="KW-0472">Membrane</keyword>
<accession>D0LRF6</accession>
<dbReference type="OrthoDB" id="9809813at2"/>
<evidence type="ECO:0000313" key="4">
    <source>
        <dbReference type="Proteomes" id="UP000001880"/>
    </source>
</evidence>
<evidence type="ECO:0000259" key="2">
    <source>
        <dbReference type="Pfam" id="PF02698"/>
    </source>
</evidence>
<dbReference type="Pfam" id="PF02698">
    <property type="entry name" value="DUF218"/>
    <property type="match status" value="1"/>
</dbReference>
<evidence type="ECO:0000313" key="3">
    <source>
        <dbReference type="EMBL" id="ACY17184.1"/>
    </source>
</evidence>
<dbReference type="PANTHER" id="PTHR30336">
    <property type="entry name" value="INNER MEMBRANE PROTEIN, PROBABLE PERMEASE"/>
    <property type="match status" value="1"/>
</dbReference>
<sequence length="247" mass="27045">MGRLLTEILVLPPGGFLSLAALGWLCARFRPRLGRGVMFTAWLFLWLASTPLVAGMLLVSLQTAPALPVVGELPPAQAIVILSAGQDLDAPEYGRAMPDNDTLTRIAYGAHLQHRTALPILVTGGAATPGSAAVAQVMLHTLESQLGARVRWTDERAMNTHENARNAAAILSAEGIERIYLVTHAWHMPRALRSFEAEGLDVVPAPTGFRDRPWRGPRSLIPRWSAIRDTYRAAHEWVGRLYYLAAY</sequence>
<gene>
    <name evidence="3" type="ordered locus">Hoch_4693</name>
</gene>
<dbReference type="CDD" id="cd06259">
    <property type="entry name" value="YdcF-like"/>
    <property type="match status" value="1"/>
</dbReference>
<protein>
    <recommendedName>
        <fullName evidence="2">DUF218 domain-containing protein</fullName>
    </recommendedName>
</protein>
<dbReference type="eggNOG" id="COG1434">
    <property type="taxonomic scope" value="Bacteria"/>
</dbReference>
<evidence type="ECO:0000256" key="1">
    <source>
        <dbReference type="SAM" id="Phobius"/>
    </source>
</evidence>
<keyword evidence="4" id="KW-1185">Reference proteome</keyword>
<dbReference type="Proteomes" id="UP000001880">
    <property type="component" value="Chromosome"/>
</dbReference>
<keyword evidence="1" id="KW-0812">Transmembrane</keyword>
<dbReference type="GO" id="GO:0005886">
    <property type="term" value="C:plasma membrane"/>
    <property type="evidence" value="ECO:0007669"/>
    <property type="project" value="TreeGrafter"/>
</dbReference>
<dbReference type="STRING" id="502025.Hoch_4693"/>
<dbReference type="AlphaFoldDB" id="D0LRF6"/>
<reference evidence="3 4" key="1">
    <citation type="journal article" date="2010" name="Stand. Genomic Sci.">
        <title>Complete genome sequence of Haliangium ochraceum type strain (SMP-2).</title>
        <authorList>
            <consortium name="US DOE Joint Genome Institute (JGI-PGF)"/>
            <person name="Ivanova N."/>
            <person name="Daum C."/>
            <person name="Lang E."/>
            <person name="Abt B."/>
            <person name="Kopitz M."/>
            <person name="Saunders E."/>
            <person name="Lapidus A."/>
            <person name="Lucas S."/>
            <person name="Glavina Del Rio T."/>
            <person name="Nolan M."/>
            <person name="Tice H."/>
            <person name="Copeland A."/>
            <person name="Cheng J.F."/>
            <person name="Chen F."/>
            <person name="Bruce D."/>
            <person name="Goodwin L."/>
            <person name="Pitluck S."/>
            <person name="Mavromatis K."/>
            <person name="Pati A."/>
            <person name="Mikhailova N."/>
            <person name="Chen A."/>
            <person name="Palaniappan K."/>
            <person name="Land M."/>
            <person name="Hauser L."/>
            <person name="Chang Y.J."/>
            <person name="Jeffries C.D."/>
            <person name="Detter J.C."/>
            <person name="Brettin T."/>
            <person name="Rohde M."/>
            <person name="Goker M."/>
            <person name="Bristow J."/>
            <person name="Markowitz V."/>
            <person name="Eisen J.A."/>
            <person name="Hugenholtz P."/>
            <person name="Kyrpides N.C."/>
            <person name="Klenk H.P."/>
        </authorList>
    </citation>
    <scope>NUCLEOTIDE SEQUENCE [LARGE SCALE GENOMIC DNA]</scope>
    <source>
        <strain evidence="4">DSM 14365 / CIP 107738 / JCM 11303 / AJ 13395 / SMP-2</strain>
    </source>
</reference>
<dbReference type="InterPro" id="IPR014729">
    <property type="entry name" value="Rossmann-like_a/b/a_fold"/>
</dbReference>
<feature type="transmembrane region" description="Helical" evidence="1">
    <location>
        <begin position="39"/>
        <end position="59"/>
    </location>
</feature>
<name>D0LRF6_HALO1</name>
<dbReference type="PANTHER" id="PTHR30336:SF4">
    <property type="entry name" value="ENVELOPE BIOGENESIS FACTOR ELYC"/>
    <property type="match status" value="1"/>
</dbReference>
<feature type="transmembrane region" description="Helical" evidence="1">
    <location>
        <begin position="6"/>
        <end position="27"/>
    </location>
</feature>
<dbReference type="EMBL" id="CP001804">
    <property type="protein sequence ID" value="ACY17184.1"/>
    <property type="molecule type" value="Genomic_DNA"/>
</dbReference>
<dbReference type="Gene3D" id="3.40.50.620">
    <property type="entry name" value="HUPs"/>
    <property type="match status" value="1"/>
</dbReference>
<keyword evidence="1" id="KW-1133">Transmembrane helix</keyword>
<dbReference type="HOGENOM" id="CLU_053514_3_0_7"/>
<proteinExistence type="predicted"/>
<dbReference type="KEGG" id="hoh:Hoch_4693"/>